<dbReference type="GO" id="GO:0016740">
    <property type="term" value="F:transferase activity"/>
    <property type="evidence" value="ECO:0007669"/>
    <property type="project" value="UniProtKB-KW"/>
</dbReference>
<evidence type="ECO:0000256" key="1">
    <source>
        <dbReference type="ARBA" id="ARBA00005306"/>
    </source>
</evidence>
<evidence type="ECO:0000256" key="10">
    <source>
        <dbReference type="HAMAP-Rule" id="MF_00121"/>
    </source>
</evidence>
<organism evidence="12 13">
    <name type="scientific">Sporanaerobacter acetigenes DSM 13106</name>
    <dbReference type="NCBI Taxonomy" id="1123281"/>
    <lineage>
        <taxon>Bacteria</taxon>
        <taxon>Bacillati</taxon>
        <taxon>Bacillota</taxon>
        <taxon>Tissierellia</taxon>
        <taxon>Tissierellales</taxon>
        <taxon>Sporanaerobacteraceae</taxon>
        <taxon>Sporanaerobacter</taxon>
    </lineage>
</organism>
<dbReference type="PANTHER" id="PTHR11659:SF0">
    <property type="entry name" value="GLUTAMYL-TRNA(GLN) AMIDOTRANSFERASE SUBUNIT B, MITOCHONDRIAL"/>
    <property type="match status" value="1"/>
</dbReference>
<reference evidence="12 13" key="1">
    <citation type="submission" date="2016-11" db="EMBL/GenBank/DDBJ databases">
        <authorList>
            <person name="Jaros S."/>
            <person name="Januszkiewicz K."/>
            <person name="Wedrychowicz H."/>
        </authorList>
    </citation>
    <scope>NUCLEOTIDE SEQUENCE [LARGE SCALE GENOMIC DNA]</scope>
    <source>
        <strain evidence="12 13">DSM 13106</strain>
    </source>
</reference>
<gene>
    <name evidence="10" type="primary">gatB</name>
    <name evidence="12" type="ORF">SAMN02745180_00055</name>
</gene>
<dbReference type="PANTHER" id="PTHR11659">
    <property type="entry name" value="GLUTAMYL-TRNA GLN AMIDOTRANSFERASE SUBUNIT B MITOCHONDRIAL AND PROKARYOTIC PET112-RELATED"/>
    <property type="match status" value="1"/>
</dbReference>
<dbReference type="Pfam" id="PF02637">
    <property type="entry name" value="GatB_Yqey"/>
    <property type="match status" value="1"/>
</dbReference>
<dbReference type="InterPro" id="IPR006075">
    <property type="entry name" value="Asn/Gln-tRNA_Trfase_suB/E_cat"/>
</dbReference>
<dbReference type="Proteomes" id="UP000184389">
    <property type="component" value="Unassembled WGS sequence"/>
</dbReference>
<dbReference type="PROSITE" id="PS01234">
    <property type="entry name" value="GATB"/>
    <property type="match status" value="1"/>
</dbReference>
<keyword evidence="5 10" id="KW-0067">ATP-binding</keyword>
<dbReference type="GO" id="GO:0050567">
    <property type="term" value="F:glutaminyl-tRNA synthase (glutamine-hydrolyzing) activity"/>
    <property type="evidence" value="ECO:0007669"/>
    <property type="project" value="UniProtKB-UniRule"/>
</dbReference>
<evidence type="ECO:0000256" key="8">
    <source>
        <dbReference type="ARBA" id="ARBA00047380"/>
    </source>
</evidence>
<evidence type="ECO:0000256" key="3">
    <source>
        <dbReference type="ARBA" id="ARBA00022598"/>
    </source>
</evidence>
<dbReference type="Gene3D" id="1.10.150.380">
    <property type="entry name" value="GatB domain, N-terminal subdomain"/>
    <property type="match status" value="1"/>
</dbReference>
<dbReference type="GO" id="GO:0070681">
    <property type="term" value="P:glutaminyl-tRNAGln biosynthesis via transamidation"/>
    <property type="evidence" value="ECO:0007669"/>
    <property type="project" value="TreeGrafter"/>
</dbReference>
<comment type="function">
    <text evidence="7 10">Allows the formation of correctly charged Asn-tRNA(Asn) or Gln-tRNA(Gln) through the transamidation of misacylated Asp-tRNA(Asn) or Glu-tRNA(Gln) in organisms which lack either or both of asparaginyl-tRNA or glutaminyl-tRNA synthetases. The reaction takes place in the presence of glutamine and ATP through an activated phospho-Asp-tRNA(Asn) or phospho-Glu-tRNA(Gln).</text>
</comment>
<comment type="subunit">
    <text evidence="2 10">Heterotrimer of A, B and C subunits.</text>
</comment>
<dbReference type="NCBIfam" id="NF004014">
    <property type="entry name" value="PRK05477.1-4"/>
    <property type="match status" value="1"/>
</dbReference>
<dbReference type="NCBIfam" id="TIGR00133">
    <property type="entry name" value="gatB"/>
    <property type="match status" value="1"/>
</dbReference>
<dbReference type="SUPFAM" id="SSF89095">
    <property type="entry name" value="GatB/YqeY motif"/>
    <property type="match status" value="1"/>
</dbReference>
<evidence type="ECO:0000256" key="4">
    <source>
        <dbReference type="ARBA" id="ARBA00022741"/>
    </source>
</evidence>
<sequence>MTYKTIIGLEIHSELMTKSKIFCSCTTEFGGEANTHCCPVCLGLPGALPVINKKVVEYGIKAGLAFNSKIANETKMDRKNYFYPDLVKGYQISQYDIPLCDGGYVEIENENEPKKIRLRRIHIEEDTGKSIHSEDGGSLLDYNRSGVPLIEVVTEPDMNSPEEAREFLEKLKATLRYIEVSDCKMEEGSLRCDININVVDEDTGKRTTITELKNLNSFKAAVKAMEYEEKRHINLLKQGKDAVRETRRWDELKNETIVMRSKEDAADYRYFPEPDLVKMKIEDDWIEEIRSKLPELPHDKKERFIKQYDIPEYDAGVLTQTKELANFFEETVKYEVDPKKASNWIMGDVLRWIKDEDKEVEELKLTPKNLAEFISLIDEGKISNNIGKKVIKDMLDTGKPANDIVKEKGLMQISDEGELKNIVEKVIDENEQSIIDYRNGKDRALGFLVGQVMKMSKGKANPQLVNKMILEIISER</sequence>
<evidence type="ECO:0000259" key="11">
    <source>
        <dbReference type="SMART" id="SM00845"/>
    </source>
</evidence>
<dbReference type="AlphaFoldDB" id="A0A1M5S2N2"/>
<evidence type="ECO:0000256" key="6">
    <source>
        <dbReference type="ARBA" id="ARBA00022917"/>
    </source>
</evidence>
<accession>A0A1M5S2N2</accession>
<dbReference type="InterPro" id="IPR017959">
    <property type="entry name" value="Asn/Gln-tRNA_amidoTrfase_suB/E"/>
</dbReference>
<dbReference type="SMART" id="SM00845">
    <property type="entry name" value="GatB_Yqey"/>
    <property type="match status" value="1"/>
</dbReference>
<protein>
    <recommendedName>
        <fullName evidence="10">Aspartyl/glutamyl-tRNA(Asn/Gln) amidotransferase subunit B</fullName>
        <shortName evidence="10">Asp/Glu-ADT subunit B</shortName>
        <ecNumber evidence="10">6.3.5.-</ecNumber>
    </recommendedName>
</protein>
<dbReference type="InterPro" id="IPR014746">
    <property type="entry name" value="Gln_synth/guanido_kin_cat_dom"/>
</dbReference>
<comment type="catalytic activity">
    <reaction evidence="8 10">
        <text>L-aspartyl-tRNA(Asn) + L-glutamine + ATP + H2O = L-asparaginyl-tRNA(Asn) + L-glutamate + ADP + phosphate + 2 H(+)</text>
        <dbReference type="Rhea" id="RHEA:14513"/>
        <dbReference type="Rhea" id="RHEA-COMP:9674"/>
        <dbReference type="Rhea" id="RHEA-COMP:9677"/>
        <dbReference type="ChEBI" id="CHEBI:15377"/>
        <dbReference type="ChEBI" id="CHEBI:15378"/>
        <dbReference type="ChEBI" id="CHEBI:29985"/>
        <dbReference type="ChEBI" id="CHEBI:30616"/>
        <dbReference type="ChEBI" id="CHEBI:43474"/>
        <dbReference type="ChEBI" id="CHEBI:58359"/>
        <dbReference type="ChEBI" id="CHEBI:78515"/>
        <dbReference type="ChEBI" id="CHEBI:78516"/>
        <dbReference type="ChEBI" id="CHEBI:456216"/>
    </reaction>
</comment>
<dbReference type="InterPro" id="IPR018027">
    <property type="entry name" value="Asn/Gln_amidotransferase"/>
</dbReference>
<dbReference type="FunFam" id="1.10.10.410:FF:000001">
    <property type="entry name" value="Aspartyl/glutamyl-tRNA(Asn/Gln) amidotransferase subunit B"/>
    <property type="match status" value="1"/>
</dbReference>
<dbReference type="GO" id="GO:0005524">
    <property type="term" value="F:ATP binding"/>
    <property type="evidence" value="ECO:0007669"/>
    <property type="project" value="UniProtKB-KW"/>
</dbReference>
<name>A0A1M5S2N2_9FIRM</name>
<keyword evidence="12" id="KW-0808">Transferase</keyword>
<comment type="similarity">
    <text evidence="1 10">Belongs to the GatB/GatE family. GatB subfamily.</text>
</comment>
<dbReference type="InterPro" id="IPR004413">
    <property type="entry name" value="GatB"/>
</dbReference>
<keyword evidence="3 10" id="KW-0436">Ligase</keyword>
<dbReference type="InterPro" id="IPR042114">
    <property type="entry name" value="GatB_C_1"/>
</dbReference>
<dbReference type="InterPro" id="IPR023168">
    <property type="entry name" value="GatB_Yqey_C_2"/>
</dbReference>
<keyword evidence="6 10" id="KW-0648">Protein biosynthesis</keyword>
<dbReference type="GO" id="GO:0006412">
    <property type="term" value="P:translation"/>
    <property type="evidence" value="ECO:0007669"/>
    <property type="project" value="UniProtKB-UniRule"/>
</dbReference>
<evidence type="ECO:0000313" key="13">
    <source>
        <dbReference type="Proteomes" id="UP000184389"/>
    </source>
</evidence>
<dbReference type="EC" id="6.3.5.-" evidence="10"/>
<dbReference type="Pfam" id="PF02934">
    <property type="entry name" value="GatB_N"/>
    <property type="match status" value="1"/>
</dbReference>
<dbReference type="STRING" id="1123281.SAMN02745180_00055"/>
<keyword evidence="4 10" id="KW-0547">Nucleotide-binding</keyword>
<dbReference type="InterPro" id="IPR003789">
    <property type="entry name" value="Asn/Gln_tRNA_amidoTrase-B-like"/>
</dbReference>
<dbReference type="GO" id="GO:0050566">
    <property type="term" value="F:asparaginyl-tRNA synthase (glutamine-hydrolyzing) activity"/>
    <property type="evidence" value="ECO:0007669"/>
    <property type="project" value="RHEA"/>
</dbReference>
<evidence type="ECO:0000313" key="12">
    <source>
        <dbReference type="EMBL" id="SHH32706.1"/>
    </source>
</evidence>
<feature type="domain" description="Asn/Gln amidotransferase" evidence="11">
    <location>
        <begin position="326"/>
        <end position="473"/>
    </location>
</feature>
<dbReference type="Gene3D" id="1.10.10.410">
    <property type="match status" value="1"/>
</dbReference>
<dbReference type="SUPFAM" id="SSF55931">
    <property type="entry name" value="Glutamine synthetase/guanido kinase"/>
    <property type="match status" value="1"/>
</dbReference>
<comment type="catalytic activity">
    <reaction evidence="9 10">
        <text>L-glutamyl-tRNA(Gln) + L-glutamine + ATP + H2O = L-glutaminyl-tRNA(Gln) + L-glutamate + ADP + phosphate + H(+)</text>
        <dbReference type="Rhea" id="RHEA:17521"/>
        <dbReference type="Rhea" id="RHEA-COMP:9681"/>
        <dbReference type="Rhea" id="RHEA-COMP:9684"/>
        <dbReference type="ChEBI" id="CHEBI:15377"/>
        <dbReference type="ChEBI" id="CHEBI:15378"/>
        <dbReference type="ChEBI" id="CHEBI:29985"/>
        <dbReference type="ChEBI" id="CHEBI:30616"/>
        <dbReference type="ChEBI" id="CHEBI:43474"/>
        <dbReference type="ChEBI" id="CHEBI:58359"/>
        <dbReference type="ChEBI" id="CHEBI:78520"/>
        <dbReference type="ChEBI" id="CHEBI:78521"/>
        <dbReference type="ChEBI" id="CHEBI:456216"/>
    </reaction>
</comment>
<proteinExistence type="inferred from homology"/>
<evidence type="ECO:0000256" key="9">
    <source>
        <dbReference type="ARBA" id="ARBA00047913"/>
    </source>
</evidence>
<dbReference type="NCBIfam" id="NF004012">
    <property type="entry name" value="PRK05477.1-2"/>
    <property type="match status" value="1"/>
</dbReference>
<dbReference type="OrthoDB" id="9804078at2"/>
<dbReference type="FunFam" id="1.10.150.380:FF:000001">
    <property type="entry name" value="Aspartyl/glutamyl-tRNA(Asn/Gln) amidotransferase subunit B"/>
    <property type="match status" value="1"/>
</dbReference>
<keyword evidence="13" id="KW-1185">Reference proteome</keyword>
<evidence type="ECO:0000256" key="2">
    <source>
        <dbReference type="ARBA" id="ARBA00011123"/>
    </source>
</evidence>
<evidence type="ECO:0000256" key="7">
    <source>
        <dbReference type="ARBA" id="ARBA00024799"/>
    </source>
</evidence>
<dbReference type="HAMAP" id="MF_00121">
    <property type="entry name" value="GatB"/>
    <property type="match status" value="1"/>
</dbReference>
<evidence type="ECO:0000256" key="5">
    <source>
        <dbReference type="ARBA" id="ARBA00022840"/>
    </source>
</evidence>
<dbReference type="RefSeq" id="WP_072742911.1">
    <property type="nucleotide sequence ID" value="NZ_FQXR01000002.1"/>
</dbReference>
<dbReference type="EMBL" id="FQXR01000002">
    <property type="protein sequence ID" value="SHH32706.1"/>
    <property type="molecule type" value="Genomic_DNA"/>
</dbReference>
<dbReference type="InterPro" id="IPR017958">
    <property type="entry name" value="Gln-tRNA_amidoTrfase_suB_CS"/>
</dbReference>